<feature type="transmembrane region" description="Helical" evidence="1">
    <location>
        <begin position="70"/>
        <end position="94"/>
    </location>
</feature>
<organism evidence="2">
    <name type="scientific">Ensete ventricosum</name>
    <name type="common">Abyssinian banana</name>
    <name type="synonym">Musa ensete</name>
    <dbReference type="NCBI Taxonomy" id="4639"/>
    <lineage>
        <taxon>Eukaryota</taxon>
        <taxon>Viridiplantae</taxon>
        <taxon>Streptophyta</taxon>
        <taxon>Embryophyta</taxon>
        <taxon>Tracheophyta</taxon>
        <taxon>Spermatophyta</taxon>
        <taxon>Magnoliopsida</taxon>
        <taxon>Liliopsida</taxon>
        <taxon>Zingiberales</taxon>
        <taxon>Musaceae</taxon>
        <taxon>Ensete</taxon>
    </lineage>
</organism>
<evidence type="ECO:0000313" key="2">
    <source>
        <dbReference type="EMBL" id="RZR70626.1"/>
    </source>
</evidence>
<keyword evidence="1" id="KW-0812">Transmembrane</keyword>
<dbReference type="Proteomes" id="UP000290560">
    <property type="component" value="Unassembled WGS sequence"/>
</dbReference>
<protein>
    <submittedName>
        <fullName evidence="2">Uncharacterized protein</fullName>
    </submittedName>
</protein>
<reference evidence="2" key="1">
    <citation type="journal article" date="2018" name="Data Brief">
        <title>Genome sequence data from 17 accessions of Ensete ventricosum, a staple food crop for millions in Ethiopia.</title>
        <authorList>
            <person name="Yemataw Z."/>
            <person name="Muzemil S."/>
            <person name="Ambachew D."/>
            <person name="Tripathi L."/>
            <person name="Tesfaye K."/>
            <person name="Chala A."/>
            <person name="Farbos A."/>
            <person name="O'Neill P."/>
            <person name="Moore K."/>
            <person name="Grant M."/>
            <person name="Studholme D.J."/>
        </authorList>
    </citation>
    <scope>NUCLEOTIDE SEQUENCE [LARGE SCALE GENOMIC DNA]</scope>
    <source>
        <tissue evidence="2">Leaf</tissue>
    </source>
</reference>
<sequence length="193" mass="20589">MGGTSGFGSGSRLLEWWSSGRLLTPAKRSGRVGSRRDLSNGQVSSVVGFCHPLLRRGVGAFIMNTIGHSYLISLLPLLLTVPLLLTIPSVVLATRRAPAGKGCRPCPPYLCQVGHTTADSSMPVSDRLPRVGSAMSAGQVSEGARTWLSGQHLPYHSFPPGKTFSRCPIRVLKMRSCVEPPVCGDVRLVLKVG</sequence>
<keyword evidence="1" id="KW-0472">Membrane</keyword>
<dbReference type="EMBL" id="KV875450">
    <property type="protein sequence ID" value="RZR70626.1"/>
    <property type="molecule type" value="Genomic_DNA"/>
</dbReference>
<name>A0A445M8Q0_ENSVE</name>
<accession>A0A445M8Q0</accession>
<gene>
    <name evidence="2" type="ORF">BHM03_00000885</name>
</gene>
<proteinExistence type="predicted"/>
<evidence type="ECO:0000256" key="1">
    <source>
        <dbReference type="SAM" id="Phobius"/>
    </source>
</evidence>
<dbReference type="AlphaFoldDB" id="A0A445M8Q0"/>
<keyword evidence="1" id="KW-1133">Transmembrane helix</keyword>